<feature type="binding site" evidence="5">
    <location>
        <position position="90"/>
    </location>
    <ligand>
        <name>Mg(2+)</name>
        <dbReference type="ChEBI" id="CHEBI:18420"/>
        <label>2</label>
    </ligand>
</feature>
<dbReference type="InterPro" id="IPR020583">
    <property type="entry name" value="Inositol_monoP_metal-BS"/>
</dbReference>
<dbReference type="PRINTS" id="PR00377">
    <property type="entry name" value="IMPHPHTASES"/>
</dbReference>
<dbReference type="SUPFAM" id="SSF56655">
    <property type="entry name" value="Carbohydrate phosphatase"/>
    <property type="match status" value="1"/>
</dbReference>
<dbReference type="GO" id="GO:0006020">
    <property type="term" value="P:inositol metabolic process"/>
    <property type="evidence" value="ECO:0007669"/>
    <property type="project" value="TreeGrafter"/>
</dbReference>
<keyword evidence="4 5" id="KW-0460">Magnesium</keyword>
<dbReference type="InterPro" id="IPR000760">
    <property type="entry name" value="Inositol_monophosphatase-like"/>
</dbReference>
<keyword evidence="7" id="KW-1185">Reference proteome</keyword>
<accession>A0A940WZ59</accession>
<evidence type="ECO:0000313" key="7">
    <source>
        <dbReference type="Proteomes" id="UP000678228"/>
    </source>
</evidence>
<dbReference type="AlphaFoldDB" id="A0A940WZ59"/>
<evidence type="ECO:0000256" key="5">
    <source>
        <dbReference type="PIRSR" id="PIRSR600760-2"/>
    </source>
</evidence>
<organism evidence="6 7">
    <name type="scientific">Halalkalibacter suaedae</name>
    <dbReference type="NCBI Taxonomy" id="2822140"/>
    <lineage>
        <taxon>Bacteria</taxon>
        <taxon>Bacillati</taxon>
        <taxon>Bacillota</taxon>
        <taxon>Bacilli</taxon>
        <taxon>Bacillales</taxon>
        <taxon>Bacillaceae</taxon>
        <taxon>Halalkalibacter</taxon>
    </lineage>
</organism>
<dbReference type="Pfam" id="PF00459">
    <property type="entry name" value="Inositol_P"/>
    <property type="match status" value="1"/>
</dbReference>
<dbReference type="Proteomes" id="UP000678228">
    <property type="component" value="Unassembled WGS sequence"/>
</dbReference>
<evidence type="ECO:0000313" key="6">
    <source>
        <dbReference type="EMBL" id="MBP3953598.1"/>
    </source>
</evidence>
<dbReference type="GO" id="GO:0046872">
    <property type="term" value="F:metal ion binding"/>
    <property type="evidence" value="ECO:0007669"/>
    <property type="project" value="UniProtKB-KW"/>
</dbReference>
<dbReference type="PANTHER" id="PTHR20854:SF4">
    <property type="entry name" value="INOSITOL-1-MONOPHOSPHATASE-RELATED"/>
    <property type="match status" value="1"/>
</dbReference>
<protein>
    <submittedName>
        <fullName evidence="6">Inositol monophosphatase family protein</fullName>
    </submittedName>
</protein>
<gene>
    <name evidence="6" type="ORF">J7W16_21270</name>
</gene>
<dbReference type="Gene3D" id="3.30.540.10">
    <property type="entry name" value="Fructose-1,6-Bisphosphatase, subunit A, domain 1"/>
    <property type="match status" value="1"/>
</dbReference>
<keyword evidence="2 5" id="KW-0479">Metal-binding</keyword>
<keyword evidence="3" id="KW-0378">Hydrolase</keyword>
<dbReference type="PROSITE" id="PS00629">
    <property type="entry name" value="IMP_1"/>
    <property type="match status" value="1"/>
</dbReference>
<dbReference type="Gene3D" id="3.40.190.80">
    <property type="match status" value="1"/>
</dbReference>
<dbReference type="GO" id="GO:0007165">
    <property type="term" value="P:signal transduction"/>
    <property type="evidence" value="ECO:0007669"/>
    <property type="project" value="TreeGrafter"/>
</dbReference>
<dbReference type="CDD" id="cd01637">
    <property type="entry name" value="IMPase_like"/>
    <property type="match status" value="1"/>
</dbReference>
<feature type="binding site" evidence="5">
    <location>
        <position position="91"/>
    </location>
    <ligand>
        <name>Mg(2+)</name>
        <dbReference type="ChEBI" id="CHEBI:18420"/>
        <label>1</label>
        <note>catalytic</note>
    </ligand>
</feature>
<sequence length="259" mass="29415">MQQSLEQIHSNVKSWLGESIPFINKSLQQSLTVETKRDRRDLVSNIDKQMELLLTAKINECYPTHQVLGEETANSFQLGTLEHLWIIDPIDGTANFLKQKDHFCILIAYYEQGIGKLGYMYDVVNEDLYHAVYEQGAYKNGEPIRRPEAIALEEGLVSCDARNWCEQPRFQKLMKHCFDIRYFGCGGIDSIHVIQGKFAAFLTSVSGPWDKAAQMIFAKELGLKLVRFDGSEVDHLTGGDYILANEGCIDEILSIMKDV</sequence>
<proteinExistence type="predicted"/>
<dbReference type="RefSeq" id="WP_210599453.1">
    <property type="nucleotide sequence ID" value="NZ_JAGKSQ010000018.1"/>
</dbReference>
<name>A0A940WZ59_9BACI</name>
<comment type="cofactor">
    <cofactor evidence="1 5">
        <name>Mg(2+)</name>
        <dbReference type="ChEBI" id="CHEBI:18420"/>
    </cofactor>
</comment>
<evidence type="ECO:0000256" key="3">
    <source>
        <dbReference type="ARBA" id="ARBA00022801"/>
    </source>
</evidence>
<feature type="binding site" evidence="5">
    <location>
        <position position="88"/>
    </location>
    <ligand>
        <name>Mg(2+)</name>
        <dbReference type="ChEBI" id="CHEBI:18420"/>
        <label>1</label>
        <note>catalytic</note>
    </ligand>
</feature>
<comment type="caution">
    <text evidence="6">The sequence shown here is derived from an EMBL/GenBank/DDBJ whole genome shotgun (WGS) entry which is preliminary data.</text>
</comment>
<evidence type="ECO:0000256" key="4">
    <source>
        <dbReference type="ARBA" id="ARBA00022842"/>
    </source>
</evidence>
<feature type="binding site" evidence="5">
    <location>
        <position position="70"/>
    </location>
    <ligand>
        <name>Mg(2+)</name>
        <dbReference type="ChEBI" id="CHEBI:18420"/>
        <label>1</label>
        <note>catalytic</note>
    </ligand>
</feature>
<evidence type="ECO:0000256" key="1">
    <source>
        <dbReference type="ARBA" id="ARBA00001946"/>
    </source>
</evidence>
<reference evidence="6" key="1">
    <citation type="submission" date="2021-03" db="EMBL/GenBank/DDBJ databases">
        <title>Bacillus suaedae sp. nov., isolated from Suaeda aralocaspica.</title>
        <authorList>
            <person name="Lei R.F.R."/>
        </authorList>
    </citation>
    <scope>NUCLEOTIDE SEQUENCE</scope>
    <source>
        <strain evidence="6">YZJH907-2</strain>
    </source>
</reference>
<dbReference type="FunFam" id="3.30.540.10:FF:000003">
    <property type="entry name" value="Inositol-1-monophosphatase"/>
    <property type="match status" value="1"/>
</dbReference>
<feature type="binding site" evidence="5">
    <location>
        <position position="210"/>
    </location>
    <ligand>
        <name>Mg(2+)</name>
        <dbReference type="ChEBI" id="CHEBI:18420"/>
        <label>1</label>
        <note>catalytic</note>
    </ligand>
</feature>
<evidence type="ECO:0000256" key="2">
    <source>
        <dbReference type="ARBA" id="ARBA00022723"/>
    </source>
</evidence>
<dbReference type="GO" id="GO:0008934">
    <property type="term" value="F:inositol monophosphate 1-phosphatase activity"/>
    <property type="evidence" value="ECO:0007669"/>
    <property type="project" value="TreeGrafter"/>
</dbReference>
<dbReference type="EMBL" id="JAGKSQ010000018">
    <property type="protein sequence ID" value="MBP3953598.1"/>
    <property type="molecule type" value="Genomic_DNA"/>
</dbReference>
<dbReference type="PANTHER" id="PTHR20854">
    <property type="entry name" value="INOSITOL MONOPHOSPHATASE"/>
    <property type="match status" value="1"/>
</dbReference>